<evidence type="ECO:0000313" key="5">
    <source>
        <dbReference type="EMBL" id="OZJ05793.1"/>
    </source>
</evidence>
<dbReference type="GO" id="GO:0003723">
    <property type="term" value="F:RNA binding"/>
    <property type="evidence" value="ECO:0007669"/>
    <property type="project" value="UniProtKB-UniRule"/>
</dbReference>
<evidence type="ECO:0000256" key="3">
    <source>
        <dbReference type="SAM" id="MobiDB-lite"/>
    </source>
</evidence>
<feature type="region of interest" description="Disordered" evidence="3">
    <location>
        <begin position="331"/>
        <end position="350"/>
    </location>
</feature>
<dbReference type="PANTHER" id="PTHR48029">
    <property type="entry name" value="NUCLEOLAR PROTEIN 8"/>
    <property type="match status" value="1"/>
</dbReference>
<accession>A0A261Y5B5</accession>
<evidence type="ECO:0000256" key="1">
    <source>
        <dbReference type="ARBA" id="ARBA00022884"/>
    </source>
</evidence>
<feature type="compositionally biased region" description="Low complexity" evidence="3">
    <location>
        <begin position="228"/>
        <end position="239"/>
    </location>
</feature>
<dbReference type="AlphaFoldDB" id="A0A261Y5B5"/>
<evidence type="ECO:0000313" key="6">
    <source>
        <dbReference type="Proteomes" id="UP000242875"/>
    </source>
</evidence>
<dbReference type="PANTHER" id="PTHR48029:SF1">
    <property type="entry name" value="NUCLEOLAR PROTEIN 8"/>
    <property type="match status" value="1"/>
</dbReference>
<feature type="region of interest" description="Disordered" evidence="3">
    <location>
        <begin position="216"/>
        <end position="239"/>
    </location>
</feature>
<reference evidence="5 6" key="1">
    <citation type="journal article" date="2017" name="Mycologia">
        <title>Bifiguratus adelaidae, gen. et sp. nov., a new member of Mucoromycotina in endophytic and soil-dwelling habitats.</title>
        <authorList>
            <person name="Torres-Cruz T.J."/>
            <person name="Billingsley Tobias T.L."/>
            <person name="Almatruk M."/>
            <person name="Hesse C."/>
            <person name="Kuske C.R."/>
            <person name="Desiro A."/>
            <person name="Benucci G.M."/>
            <person name="Bonito G."/>
            <person name="Stajich J.E."/>
            <person name="Dunlap C."/>
            <person name="Arnold A.E."/>
            <person name="Porras-Alfaro A."/>
        </authorList>
    </citation>
    <scope>NUCLEOTIDE SEQUENCE [LARGE SCALE GENOMIC DNA]</scope>
    <source>
        <strain evidence="5 6">AZ0501</strain>
    </source>
</reference>
<feature type="domain" description="RRM" evidence="4">
    <location>
        <begin position="10"/>
        <end position="109"/>
    </location>
</feature>
<dbReference type="PROSITE" id="PS50102">
    <property type="entry name" value="RRM"/>
    <property type="match status" value="1"/>
</dbReference>
<dbReference type="InterPro" id="IPR035979">
    <property type="entry name" value="RBD_domain_sf"/>
</dbReference>
<proteinExistence type="predicted"/>
<dbReference type="Gene3D" id="3.30.70.330">
    <property type="match status" value="1"/>
</dbReference>
<organism evidence="5 6">
    <name type="scientific">Bifiguratus adelaidae</name>
    <dbReference type="NCBI Taxonomy" id="1938954"/>
    <lineage>
        <taxon>Eukaryota</taxon>
        <taxon>Fungi</taxon>
        <taxon>Fungi incertae sedis</taxon>
        <taxon>Mucoromycota</taxon>
        <taxon>Mucoromycotina</taxon>
        <taxon>Endogonomycetes</taxon>
        <taxon>Endogonales</taxon>
        <taxon>Endogonales incertae sedis</taxon>
        <taxon>Bifiguratus</taxon>
    </lineage>
</organism>
<dbReference type="InterPro" id="IPR012677">
    <property type="entry name" value="Nucleotide-bd_a/b_plait_sf"/>
</dbReference>
<keyword evidence="1 2" id="KW-0694">RNA-binding</keyword>
<dbReference type="Pfam" id="PF00076">
    <property type="entry name" value="RRM_1"/>
    <property type="match status" value="1"/>
</dbReference>
<dbReference type="Proteomes" id="UP000242875">
    <property type="component" value="Unassembled WGS sequence"/>
</dbReference>
<protein>
    <recommendedName>
        <fullName evidence="4">RRM domain-containing protein</fullName>
    </recommendedName>
</protein>
<dbReference type="InterPro" id="IPR000504">
    <property type="entry name" value="RRM_dom"/>
</dbReference>
<dbReference type="EMBL" id="MVBO01000010">
    <property type="protein sequence ID" value="OZJ05793.1"/>
    <property type="molecule type" value="Genomic_DNA"/>
</dbReference>
<evidence type="ECO:0000259" key="4">
    <source>
        <dbReference type="PROSITE" id="PS50102"/>
    </source>
</evidence>
<name>A0A261Y5B5_9FUNG</name>
<feature type="region of interest" description="Disordered" evidence="3">
    <location>
        <begin position="128"/>
        <end position="147"/>
    </location>
</feature>
<sequence length="491" mass="55736">MSTREDKFEKRIYIGGLNQDVAAKDLEQRFGSFGVVKNVDLAKSAITGKSATVARPRSALSLLVLVYLIRRMSWIRSPDAPYHRKRLEKIAYNGAKWKGSKMKIEVAKTDYTARLQAEVESAQAMVENKEAKTKKRKRDPTADGYMSKFTDLVNDKNMEQRGKGWKRGRYGRAIAYMRLRRPDGTILVFDPSHYKNNLEKLYDIPARPKPLLELASPFDPPETIQTRSTSTPNPPSHTTSLDALLRSPILSSTTPSKAVDSNLPLSQSDEIVLIKEKTEGKVETMQEVPKKATRKVEDVDHGQLDDEAITKQIMAEKKSALDLLNAMFAHESSPSRADEGTKQDHTSPASLKPLNEAQAHINMDLKPMFSFGGDGSGFKLFGDADDIPDQVDETPTFQFLQQRQIDHPSSVSTSTIDHPSLSSYQPKLFFFHFDDPVLLKQSLYKDQGVFLRKTSIEELQRRWERTRHELTQDYKMKHKAAMRRPKGHFRV</sequence>
<gene>
    <name evidence="5" type="ORF">BZG36_01273</name>
</gene>
<dbReference type="SUPFAM" id="SSF54928">
    <property type="entry name" value="RNA-binding domain, RBD"/>
    <property type="match status" value="1"/>
</dbReference>
<evidence type="ECO:0000256" key="2">
    <source>
        <dbReference type="PROSITE-ProRule" id="PRU00176"/>
    </source>
</evidence>
<keyword evidence="6" id="KW-1185">Reference proteome</keyword>
<comment type="caution">
    <text evidence="5">The sequence shown here is derived from an EMBL/GenBank/DDBJ whole genome shotgun (WGS) entry which is preliminary data.</text>
</comment>
<dbReference type="OrthoDB" id="21643at2759"/>
<feature type="compositionally biased region" description="Basic and acidic residues" evidence="3">
    <location>
        <begin position="336"/>
        <end position="345"/>
    </location>
</feature>